<name>A0A343F266_9EUPU</name>
<sequence length="154" mass="17506">MVGLLSVMVMLAMSMLLSTTPLSTFVILFLSSIFSVVLMAVVHTNWYSYLLFLVYVGGLLVLFMFIVLVSSNSVMKMNLAANLLLFLIWFMVFSYILSVEFFEMKKSTCSSMMTSFQGFEIFWVVFLLMLLLGLFLAISEVLKSQGRTLKISYD</sequence>
<dbReference type="GeneID" id="35198857"/>
<geneLocation type="mitochondrion" evidence="2"/>
<proteinExistence type="predicted"/>
<evidence type="ECO:0000256" key="1">
    <source>
        <dbReference type="SAM" id="Phobius"/>
    </source>
</evidence>
<accession>A0A343F266</accession>
<feature type="transmembrane region" description="Helical" evidence="1">
    <location>
        <begin position="121"/>
        <end position="142"/>
    </location>
</feature>
<gene>
    <name evidence="2" type="primary">ND6</name>
</gene>
<feature type="transmembrane region" description="Helical" evidence="1">
    <location>
        <begin position="81"/>
        <end position="101"/>
    </location>
</feature>
<keyword evidence="1" id="KW-1133">Transmembrane helix</keyword>
<protein>
    <submittedName>
        <fullName evidence="2">NADH dehydrogenase subunit 6</fullName>
    </submittedName>
</protein>
<reference evidence="2" key="1">
    <citation type="submission" date="2016-11" db="EMBL/GenBank/DDBJ databases">
        <title>The complete mitochondrial genome of Microceramus pontificus (Gould, 1848) (Gastropoda: Stylommatophora: Urocoptidae).</title>
        <authorList>
            <person name="Harasewych M.G."/>
            <person name="Gonzalez V.L."/>
            <person name="Windsor A.M."/>
            <person name="Halloran M."/>
        </authorList>
    </citation>
    <scope>NUCLEOTIDE SEQUENCE</scope>
</reference>
<dbReference type="EMBL" id="KY132095">
    <property type="protein sequence ID" value="ASP44436.1"/>
    <property type="molecule type" value="Genomic_DNA"/>
</dbReference>
<dbReference type="CTD" id="4541"/>
<keyword evidence="2" id="KW-0496">Mitochondrion</keyword>
<dbReference type="RefSeq" id="YP_009444527.1">
    <property type="nucleotide sequence ID" value="NC_036381.1"/>
</dbReference>
<organism evidence="2">
    <name type="scientific">Microceramus pontificus</name>
    <dbReference type="NCBI Taxonomy" id="513540"/>
    <lineage>
        <taxon>Eukaryota</taxon>
        <taxon>Metazoa</taxon>
        <taxon>Spiralia</taxon>
        <taxon>Lophotrochozoa</taxon>
        <taxon>Mollusca</taxon>
        <taxon>Gastropoda</taxon>
        <taxon>Heterobranchia</taxon>
        <taxon>Euthyneura</taxon>
        <taxon>Panpulmonata</taxon>
        <taxon>Eupulmonata</taxon>
        <taxon>Stylommatophora</taxon>
        <taxon>Helicina</taxon>
        <taxon>Urocoptoidea</taxon>
        <taxon>Urocoptidae</taxon>
        <taxon>Microceramus</taxon>
    </lineage>
</organism>
<feature type="transmembrane region" description="Helical" evidence="1">
    <location>
        <begin position="7"/>
        <end position="40"/>
    </location>
</feature>
<feature type="transmembrane region" description="Helical" evidence="1">
    <location>
        <begin position="46"/>
        <end position="69"/>
    </location>
</feature>
<evidence type="ECO:0000313" key="2">
    <source>
        <dbReference type="EMBL" id="ASP44436.1"/>
    </source>
</evidence>
<keyword evidence="1" id="KW-0812">Transmembrane</keyword>
<keyword evidence="1" id="KW-0472">Membrane</keyword>
<dbReference type="AlphaFoldDB" id="A0A343F266"/>